<reference evidence="1 2" key="1">
    <citation type="journal article" date="2018" name="Sci. Rep.">
        <title>Comparative analysis of the Pocillopora damicornis genome highlights role of immune system in coral evolution.</title>
        <authorList>
            <person name="Cunning R."/>
            <person name="Bay R.A."/>
            <person name="Gillette P."/>
            <person name="Baker A.C."/>
            <person name="Traylor-Knowles N."/>
        </authorList>
    </citation>
    <scope>NUCLEOTIDE SEQUENCE [LARGE SCALE GENOMIC DNA]</scope>
    <source>
        <strain evidence="1">RSMAS</strain>
        <tissue evidence="1">Whole animal</tissue>
    </source>
</reference>
<dbReference type="EMBL" id="RCHS01003457">
    <property type="protein sequence ID" value="RMX41713.1"/>
    <property type="molecule type" value="Genomic_DNA"/>
</dbReference>
<evidence type="ECO:0000313" key="2">
    <source>
        <dbReference type="Proteomes" id="UP000275408"/>
    </source>
</evidence>
<keyword evidence="2" id="KW-1185">Reference proteome</keyword>
<proteinExistence type="predicted"/>
<sequence>MKGNQLESGTYTAIFEIFVIGDAGGFRVDDSIIYQVHGDSHYTIITFDSDPVYLDSATNKKYVDVAIADKESKSNVQNYINNLNLLIGHNLPMDGRRSMTGNLNMGGNEIVNIKSFVEDDDVQPQQDNHAITFGYFHTERGELKRLINEVGYNALNRKNPDQMEDDIDMGDNRILNLKEPTDDKDVANKQYVDTRISNINLTQLLPRDGSRAMTNNLDMGDNRIENLKDPIFLQDVINKRYLDTIISNIDPTHLLPRDGSRAMTNNLDMDNHKILNLKDPTDDKDVDGQFLEFMKTQSQSRNQNLRHPNLAAPRLWRFPLPLPQQNRITGRVAYSPEVFTVEEKK</sequence>
<protein>
    <submittedName>
        <fullName evidence="1">Uncharacterized protein</fullName>
    </submittedName>
</protein>
<evidence type="ECO:0000313" key="1">
    <source>
        <dbReference type="EMBL" id="RMX41713.1"/>
    </source>
</evidence>
<dbReference type="AlphaFoldDB" id="A0A3M6TJV2"/>
<comment type="caution">
    <text evidence="1">The sequence shown here is derived from an EMBL/GenBank/DDBJ whole genome shotgun (WGS) entry which is preliminary data.</text>
</comment>
<gene>
    <name evidence="1" type="ORF">pdam_00022137</name>
</gene>
<name>A0A3M6TJV2_POCDA</name>
<accession>A0A3M6TJV2</accession>
<organism evidence="1 2">
    <name type="scientific">Pocillopora damicornis</name>
    <name type="common">Cauliflower coral</name>
    <name type="synonym">Millepora damicornis</name>
    <dbReference type="NCBI Taxonomy" id="46731"/>
    <lineage>
        <taxon>Eukaryota</taxon>
        <taxon>Metazoa</taxon>
        <taxon>Cnidaria</taxon>
        <taxon>Anthozoa</taxon>
        <taxon>Hexacorallia</taxon>
        <taxon>Scleractinia</taxon>
        <taxon>Astrocoeniina</taxon>
        <taxon>Pocilloporidae</taxon>
        <taxon>Pocillopora</taxon>
    </lineage>
</organism>
<dbReference type="Proteomes" id="UP000275408">
    <property type="component" value="Unassembled WGS sequence"/>
</dbReference>